<evidence type="ECO:0000256" key="8">
    <source>
        <dbReference type="ARBA" id="ARBA00047811"/>
    </source>
</evidence>
<keyword evidence="15" id="KW-1185">Reference proteome</keyword>
<comment type="catalytic activity">
    <reaction evidence="8">
        <text>L-threonyl-[protein] + ATP = O-phospho-L-threonyl-[protein] + ADP + H(+)</text>
        <dbReference type="Rhea" id="RHEA:46608"/>
        <dbReference type="Rhea" id="RHEA-COMP:11060"/>
        <dbReference type="Rhea" id="RHEA-COMP:11605"/>
        <dbReference type="ChEBI" id="CHEBI:15378"/>
        <dbReference type="ChEBI" id="CHEBI:30013"/>
        <dbReference type="ChEBI" id="CHEBI:30616"/>
        <dbReference type="ChEBI" id="CHEBI:61977"/>
        <dbReference type="ChEBI" id="CHEBI:456216"/>
        <dbReference type="EC" id="2.7.11.22"/>
    </reaction>
</comment>
<dbReference type="PROSITE" id="PS50011">
    <property type="entry name" value="PROTEIN_KINASE_DOM"/>
    <property type="match status" value="1"/>
</dbReference>
<dbReference type="Pfam" id="PF00069">
    <property type="entry name" value="Pkinase"/>
    <property type="match status" value="1"/>
</dbReference>
<dbReference type="eggNOG" id="KOG0659">
    <property type="taxonomic scope" value="Eukaryota"/>
</dbReference>
<dbReference type="InterPro" id="IPR000719">
    <property type="entry name" value="Prot_kinase_dom"/>
</dbReference>
<dbReference type="OMA" id="KITFPYH"/>
<dbReference type="Proteomes" id="UP000054408">
    <property type="component" value="Unassembled WGS sequence"/>
</dbReference>
<dbReference type="GeneID" id="25563643"/>
<dbReference type="PANTHER" id="PTHR24056:SF171">
    <property type="entry name" value="CYCLIN-DEPENDENT KINASE 20"/>
    <property type="match status" value="1"/>
</dbReference>
<gene>
    <name evidence="14" type="ORF">AMSG_04080</name>
</gene>
<dbReference type="InterPro" id="IPR017441">
    <property type="entry name" value="Protein_kinase_ATP_BS"/>
</dbReference>
<comment type="similarity">
    <text evidence="1">Belongs to the protein kinase superfamily. CMGC Ser/Thr protein kinase family. CDC2/CDKX subfamily.</text>
</comment>
<dbReference type="GO" id="GO:0004693">
    <property type="term" value="F:cyclin-dependent protein serine/threonine kinase activity"/>
    <property type="evidence" value="ECO:0007669"/>
    <property type="project" value="UniProtKB-EC"/>
</dbReference>
<feature type="domain" description="Protein kinase" evidence="13">
    <location>
        <begin position="4"/>
        <end position="353"/>
    </location>
</feature>
<evidence type="ECO:0000256" key="7">
    <source>
        <dbReference type="ARBA" id="ARBA00022840"/>
    </source>
</evidence>
<evidence type="ECO:0000256" key="4">
    <source>
        <dbReference type="ARBA" id="ARBA00022679"/>
    </source>
</evidence>
<dbReference type="EC" id="2.7.11.22" evidence="2"/>
<evidence type="ECO:0000256" key="1">
    <source>
        <dbReference type="ARBA" id="ARBA00006485"/>
    </source>
</evidence>
<evidence type="ECO:0000313" key="15">
    <source>
        <dbReference type="Proteomes" id="UP000054408"/>
    </source>
</evidence>
<sequence>MEAYYVEDTVGSGSFGVVVRAVHMPSGLRVALKRIPALDVQTLTRPRRGGWPATTEPNEASASRGGWPATTEVNGANDDGGGAASSAREKPSQGLDEEEEGELALAAVREVLALTGMEHVNVVRMYEAFAHGTSLVLALELCDLDLGAVLAAPGAAALLSPRNVKAAMAMVLDGLAFLHAADIIHRDIKPANLLISHDGVVKIGDFGLARVHVAPGPGEPKHIYSHQVATRWYRAPELLYGATSYDEKVDTWAAGAVLGEMLAGGYPLFPGESDIDQLVRVMAVLGTPSTETWPCLVDLPDYGKIRFQPQDGMPLAEFLPDAPSEACELLAALLCYNPDARASAADARAAGYFSVKPELPAPLALDLSADLRHPPAPPRIAVDPLVGGVLGSYTPHRAADYPW</sequence>
<dbReference type="OrthoDB" id="63265at2759"/>
<dbReference type="Gene3D" id="3.30.200.20">
    <property type="entry name" value="Phosphorylase Kinase, domain 1"/>
    <property type="match status" value="2"/>
</dbReference>
<evidence type="ECO:0000313" key="14">
    <source>
        <dbReference type="EMBL" id="KNC47850.1"/>
    </source>
</evidence>
<feature type="region of interest" description="Disordered" evidence="12">
    <location>
        <begin position="45"/>
        <end position="100"/>
    </location>
</feature>
<evidence type="ECO:0000256" key="12">
    <source>
        <dbReference type="SAM" id="MobiDB-lite"/>
    </source>
</evidence>
<name>A0A0L0D6M4_THETB</name>
<keyword evidence="4" id="KW-0808">Transferase</keyword>
<comment type="catalytic activity">
    <reaction evidence="9">
        <text>L-seryl-[protein] + ATP = O-phospho-L-seryl-[protein] + ADP + H(+)</text>
        <dbReference type="Rhea" id="RHEA:17989"/>
        <dbReference type="Rhea" id="RHEA-COMP:9863"/>
        <dbReference type="Rhea" id="RHEA-COMP:11604"/>
        <dbReference type="ChEBI" id="CHEBI:15378"/>
        <dbReference type="ChEBI" id="CHEBI:29999"/>
        <dbReference type="ChEBI" id="CHEBI:30616"/>
        <dbReference type="ChEBI" id="CHEBI:83421"/>
        <dbReference type="ChEBI" id="CHEBI:456216"/>
        <dbReference type="EC" id="2.7.11.22"/>
    </reaction>
</comment>
<dbReference type="Gene3D" id="1.10.510.10">
    <property type="entry name" value="Transferase(Phosphotransferase) domain 1"/>
    <property type="match status" value="1"/>
</dbReference>
<dbReference type="InterPro" id="IPR008271">
    <property type="entry name" value="Ser/Thr_kinase_AS"/>
</dbReference>
<dbReference type="RefSeq" id="XP_013759328.1">
    <property type="nucleotide sequence ID" value="XM_013903874.1"/>
</dbReference>
<protein>
    <recommendedName>
        <fullName evidence="2">cyclin-dependent kinase</fullName>
        <ecNumber evidence="2">2.7.11.22</ecNumber>
    </recommendedName>
</protein>
<keyword evidence="7 10" id="KW-0067">ATP-binding</keyword>
<dbReference type="InterPro" id="IPR011009">
    <property type="entry name" value="Kinase-like_dom_sf"/>
</dbReference>
<dbReference type="PROSITE" id="PS00108">
    <property type="entry name" value="PROTEIN_KINASE_ST"/>
    <property type="match status" value="1"/>
</dbReference>
<dbReference type="SMART" id="SM00220">
    <property type="entry name" value="S_TKc"/>
    <property type="match status" value="1"/>
</dbReference>
<dbReference type="SUPFAM" id="SSF56112">
    <property type="entry name" value="Protein kinase-like (PK-like)"/>
    <property type="match status" value="1"/>
</dbReference>
<dbReference type="GO" id="GO:0005634">
    <property type="term" value="C:nucleus"/>
    <property type="evidence" value="ECO:0007669"/>
    <property type="project" value="TreeGrafter"/>
</dbReference>
<dbReference type="PROSITE" id="PS00107">
    <property type="entry name" value="PROTEIN_KINASE_ATP"/>
    <property type="match status" value="1"/>
</dbReference>
<evidence type="ECO:0000256" key="10">
    <source>
        <dbReference type="PROSITE-ProRule" id="PRU10141"/>
    </source>
</evidence>
<proteinExistence type="inferred from homology"/>
<dbReference type="AlphaFoldDB" id="A0A0L0D6M4"/>
<dbReference type="FunFam" id="1.10.510.10:FF:000624">
    <property type="entry name" value="Mitogen-activated protein kinase"/>
    <property type="match status" value="1"/>
</dbReference>
<evidence type="ECO:0000256" key="6">
    <source>
        <dbReference type="ARBA" id="ARBA00022777"/>
    </source>
</evidence>
<feature type="binding site" evidence="10">
    <location>
        <position position="33"/>
    </location>
    <ligand>
        <name>ATP</name>
        <dbReference type="ChEBI" id="CHEBI:30616"/>
    </ligand>
</feature>
<dbReference type="PANTHER" id="PTHR24056">
    <property type="entry name" value="CELL DIVISION PROTEIN KINASE"/>
    <property type="match status" value="1"/>
</dbReference>
<evidence type="ECO:0000256" key="3">
    <source>
        <dbReference type="ARBA" id="ARBA00022527"/>
    </source>
</evidence>
<evidence type="ECO:0000256" key="11">
    <source>
        <dbReference type="RuleBase" id="RU000304"/>
    </source>
</evidence>
<accession>A0A0L0D6M4</accession>
<dbReference type="GO" id="GO:0005524">
    <property type="term" value="F:ATP binding"/>
    <property type="evidence" value="ECO:0007669"/>
    <property type="project" value="UniProtKB-UniRule"/>
</dbReference>
<evidence type="ECO:0000256" key="2">
    <source>
        <dbReference type="ARBA" id="ARBA00012425"/>
    </source>
</evidence>
<dbReference type="STRING" id="461836.A0A0L0D6M4"/>
<evidence type="ECO:0000259" key="13">
    <source>
        <dbReference type="PROSITE" id="PS50011"/>
    </source>
</evidence>
<dbReference type="EMBL" id="GL349448">
    <property type="protein sequence ID" value="KNC47850.1"/>
    <property type="molecule type" value="Genomic_DNA"/>
</dbReference>
<organism evidence="14 15">
    <name type="scientific">Thecamonas trahens ATCC 50062</name>
    <dbReference type="NCBI Taxonomy" id="461836"/>
    <lineage>
        <taxon>Eukaryota</taxon>
        <taxon>Apusozoa</taxon>
        <taxon>Apusomonadida</taxon>
        <taxon>Apusomonadidae</taxon>
        <taxon>Thecamonas</taxon>
    </lineage>
</organism>
<reference evidence="14 15" key="1">
    <citation type="submission" date="2010-05" db="EMBL/GenBank/DDBJ databases">
        <title>The Genome Sequence of Thecamonas trahens ATCC 50062.</title>
        <authorList>
            <consortium name="The Broad Institute Genome Sequencing Platform"/>
            <person name="Russ C."/>
            <person name="Cuomo C."/>
            <person name="Shea T."/>
            <person name="Young S.K."/>
            <person name="Zeng Q."/>
            <person name="Koehrsen M."/>
            <person name="Haas B."/>
            <person name="Borodovsky M."/>
            <person name="Guigo R."/>
            <person name="Alvarado L."/>
            <person name="Berlin A."/>
            <person name="Bochicchio J."/>
            <person name="Borenstein D."/>
            <person name="Chapman S."/>
            <person name="Chen Z."/>
            <person name="Freedman E."/>
            <person name="Gellesch M."/>
            <person name="Goldberg J."/>
            <person name="Griggs A."/>
            <person name="Gujja S."/>
            <person name="Heilman E."/>
            <person name="Heiman D."/>
            <person name="Hepburn T."/>
            <person name="Howarth C."/>
            <person name="Jen D."/>
            <person name="Larson L."/>
            <person name="Mehta T."/>
            <person name="Park D."/>
            <person name="Pearson M."/>
            <person name="Roberts A."/>
            <person name="Saif S."/>
            <person name="Shenoy N."/>
            <person name="Sisk P."/>
            <person name="Stolte C."/>
            <person name="Sykes S."/>
            <person name="Thomson T."/>
            <person name="Walk T."/>
            <person name="White J."/>
            <person name="Yandava C."/>
            <person name="Burger G."/>
            <person name="Gray M.W."/>
            <person name="Holland P.W.H."/>
            <person name="King N."/>
            <person name="Lang F.B.F."/>
            <person name="Roger A.J."/>
            <person name="Ruiz-Trillo I."/>
            <person name="Lander E."/>
            <person name="Nusbaum C."/>
        </authorList>
    </citation>
    <scope>NUCLEOTIDE SEQUENCE [LARGE SCALE GENOMIC DNA]</scope>
    <source>
        <strain evidence="14 15">ATCC 50062</strain>
    </source>
</reference>
<keyword evidence="3 11" id="KW-0723">Serine/threonine-protein kinase</keyword>
<dbReference type="InterPro" id="IPR050108">
    <property type="entry name" value="CDK"/>
</dbReference>
<keyword evidence="5 10" id="KW-0547">Nucleotide-binding</keyword>
<evidence type="ECO:0000256" key="9">
    <source>
        <dbReference type="ARBA" id="ARBA00048367"/>
    </source>
</evidence>
<evidence type="ECO:0000256" key="5">
    <source>
        <dbReference type="ARBA" id="ARBA00022741"/>
    </source>
</evidence>
<keyword evidence="6 14" id="KW-0418">Kinase</keyword>